<sequence>MPTLRKIMRLGAASILIFALMVACAVEQSQLNKKPEIAKKPKLEEKDSIASLTNKSEQSYKESLINSHGKTIGERIKVPKGYERVEVPRGSFAEYLRNLPLKPHGTKVKYYNGEEKPKDVYVAVIDMDVGTRDLQQCADAVIRLRAEYLYKNKQYDKIHFNFTNGFRADFKKWMQGYRIKVEGNKAYWVKKTGYCDDYACFRKYLDMVFAYAGTLSLSQEMQKIPLSGLQIGDVFLKGSDPGHCVIVVDMAQNPKTGEKIFLLAQSYMPAQDIHILKNPTNDDDNPWYSINFGDVLVTPEWQFTKDQVYRFGE</sequence>
<dbReference type="KEGG" id="ccha:ELD05_11875"/>
<dbReference type="Proteomes" id="UP000282930">
    <property type="component" value="Chromosome"/>
</dbReference>
<dbReference type="AlphaFoldDB" id="A0A3T0D7W3"/>
<evidence type="ECO:0000313" key="2">
    <source>
        <dbReference type="EMBL" id="AZT91261.1"/>
    </source>
</evidence>
<evidence type="ECO:0000256" key="1">
    <source>
        <dbReference type="SAM" id="SignalP"/>
    </source>
</evidence>
<gene>
    <name evidence="2" type="ORF">ELD05_11875</name>
</gene>
<dbReference type="InterPro" id="IPR032315">
    <property type="entry name" value="DUF4846"/>
</dbReference>
<dbReference type="EMBL" id="CP034791">
    <property type="protein sequence ID" value="AZT91261.1"/>
    <property type="molecule type" value="Genomic_DNA"/>
</dbReference>
<keyword evidence="1" id="KW-0732">Signal</keyword>
<dbReference type="RefSeq" id="WP_127352592.1">
    <property type="nucleotide sequence ID" value="NZ_CP034791.1"/>
</dbReference>
<protein>
    <recommendedName>
        <fullName evidence="4">DUF4846 domain-containing protein</fullName>
    </recommendedName>
</protein>
<evidence type="ECO:0008006" key="4">
    <source>
        <dbReference type="Google" id="ProtNLM"/>
    </source>
</evidence>
<keyword evidence="3" id="KW-1185">Reference proteome</keyword>
<feature type="chain" id="PRO_5019375669" description="DUF4846 domain-containing protein" evidence="1">
    <location>
        <begin position="26"/>
        <end position="313"/>
    </location>
</feature>
<feature type="signal peptide" evidence="1">
    <location>
        <begin position="1"/>
        <end position="25"/>
    </location>
</feature>
<proteinExistence type="predicted"/>
<reference evidence="2 3" key="1">
    <citation type="submission" date="2018-12" db="EMBL/GenBank/DDBJ databases">
        <title>Genome sequence from the cellulolytic species, Caldicellulosiruptor changbaiensis.</title>
        <authorList>
            <person name="Blumer-Schuette S.E."/>
            <person name="Mendoza C."/>
        </authorList>
    </citation>
    <scope>NUCLEOTIDE SEQUENCE [LARGE SCALE GENOMIC DNA]</scope>
    <source>
        <strain evidence="2 3">CBS-Z</strain>
    </source>
</reference>
<dbReference type="PROSITE" id="PS51257">
    <property type="entry name" value="PROKAR_LIPOPROTEIN"/>
    <property type="match status" value="1"/>
</dbReference>
<evidence type="ECO:0000313" key="3">
    <source>
        <dbReference type="Proteomes" id="UP000282930"/>
    </source>
</evidence>
<organism evidence="2 3">
    <name type="scientific">Caldicellulosiruptor changbaiensis</name>
    <dbReference type="NCBI Taxonomy" id="1222016"/>
    <lineage>
        <taxon>Bacteria</taxon>
        <taxon>Bacillati</taxon>
        <taxon>Bacillota</taxon>
        <taxon>Bacillota incertae sedis</taxon>
        <taxon>Caldicellulosiruptorales</taxon>
        <taxon>Caldicellulosiruptoraceae</taxon>
        <taxon>Caldicellulosiruptor</taxon>
    </lineage>
</organism>
<name>A0A3T0D7W3_9FIRM</name>
<dbReference type="Pfam" id="PF16138">
    <property type="entry name" value="DUF4846"/>
    <property type="match status" value="1"/>
</dbReference>
<accession>A0A3T0D7W3</accession>